<feature type="transmembrane region" description="Helical" evidence="1">
    <location>
        <begin position="125"/>
        <end position="143"/>
    </location>
</feature>
<feature type="transmembrane region" description="Helical" evidence="1">
    <location>
        <begin position="96"/>
        <end position="113"/>
    </location>
</feature>
<keyword evidence="3" id="KW-1185">Reference proteome</keyword>
<feature type="transmembrane region" description="Helical" evidence="1">
    <location>
        <begin position="23"/>
        <end position="43"/>
    </location>
</feature>
<evidence type="ECO:0000313" key="2">
    <source>
        <dbReference type="EMBL" id="MFB9885986.1"/>
    </source>
</evidence>
<keyword evidence="1" id="KW-0812">Transmembrane</keyword>
<dbReference type="RefSeq" id="WP_027311496.1">
    <property type="nucleotide sequence ID" value="NZ_JAUESS010000007.1"/>
</dbReference>
<evidence type="ECO:0000313" key="3">
    <source>
        <dbReference type="Proteomes" id="UP001589628"/>
    </source>
</evidence>
<dbReference type="Pfam" id="PF06127">
    <property type="entry name" value="Mpo1-like"/>
    <property type="match status" value="1"/>
</dbReference>
<evidence type="ECO:0000256" key="1">
    <source>
        <dbReference type="SAM" id="Phobius"/>
    </source>
</evidence>
<feature type="transmembrane region" description="Helical" evidence="1">
    <location>
        <begin position="71"/>
        <end position="90"/>
    </location>
</feature>
<dbReference type="PANTHER" id="PTHR28026">
    <property type="entry name" value="DUF962 DOMAIN PROTEIN (AFU_ORTHOLOGUE AFUA_8G05310)"/>
    <property type="match status" value="1"/>
</dbReference>
<gene>
    <name evidence="2" type="ORF">ACFFLH_06165</name>
</gene>
<dbReference type="EMBL" id="JBHLZN010000002">
    <property type="protein sequence ID" value="MFB9885986.1"/>
    <property type="molecule type" value="Genomic_DNA"/>
</dbReference>
<keyword evidence="1" id="KW-0472">Membrane</keyword>
<sequence>MRSLQQWLDLYAQSHQHPTNKRIHWVAVPGILLTVVALLWWLPTPWQDPSLNWATLAVVPAALFYLRLSRVLGFSMIILLALCLMLVSWASQHLPLLEVALSLFVLLWIAQFIGHHIEGKKPSFFQDLAFLLIGPAWVVHHLLSRLGIRC</sequence>
<proteinExistence type="predicted"/>
<name>A0ABV5Z9M4_9GAMM</name>
<dbReference type="PANTHER" id="PTHR28026:SF9">
    <property type="entry name" value="2-HYDROXY-PALMITIC ACID DIOXYGENASE MPO1"/>
    <property type="match status" value="1"/>
</dbReference>
<dbReference type="Proteomes" id="UP001589628">
    <property type="component" value="Unassembled WGS sequence"/>
</dbReference>
<accession>A0ABV5Z9M4</accession>
<organism evidence="2 3">
    <name type="scientific">Balneatrix alpica</name>
    <dbReference type="NCBI Taxonomy" id="75684"/>
    <lineage>
        <taxon>Bacteria</taxon>
        <taxon>Pseudomonadati</taxon>
        <taxon>Pseudomonadota</taxon>
        <taxon>Gammaproteobacteria</taxon>
        <taxon>Oceanospirillales</taxon>
        <taxon>Balneatrichaceae</taxon>
        <taxon>Balneatrix</taxon>
    </lineage>
</organism>
<dbReference type="InterPro" id="IPR009305">
    <property type="entry name" value="Mpo1-like"/>
</dbReference>
<comment type="caution">
    <text evidence="2">The sequence shown here is derived from an EMBL/GenBank/DDBJ whole genome shotgun (WGS) entry which is preliminary data.</text>
</comment>
<keyword evidence="1" id="KW-1133">Transmembrane helix</keyword>
<protein>
    <submittedName>
        <fullName evidence="2">DUF962 domain-containing protein</fullName>
    </submittedName>
</protein>
<reference evidence="2 3" key="1">
    <citation type="submission" date="2024-09" db="EMBL/GenBank/DDBJ databases">
        <authorList>
            <person name="Sun Q."/>
            <person name="Mori K."/>
        </authorList>
    </citation>
    <scope>NUCLEOTIDE SEQUENCE [LARGE SCALE GENOMIC DNA]</scope>
    <source>
        <strain evidence="2 3">ATCC 51285</strain>
    </source>
</reference>